<dbReference type="CDD" id="cd06173">
    <property type="entry name" value="MFS_MefA_like"/>
    <property type="match status" value="1"/>
</dbReference>
<dbReference type="SUPFAM" id="SSF103473">
    <property type="entry name" value="MFS general substrate transporter"/>
    <property type="match status" value="1"/>
</dbReference>
<feature type="transmembrane region" description="Helical" evidence="6">
    <location>
        <begin position="226"/>
        <end position="249"/>
    </location>
</feature>
<evidence type="ECO:0000256" key="6">
    <source>
        <dbReference type="SAM" id="Phobius"/>
    </source>
</evidence>
<dbReference type="AlphaFoldDB" id="A0A2N7K0K2"/>
<feature type="transmembrane region" description="Helical" evidence="6">
    <location>
        <begin position="261"/>
        <end position="278"/>
    </location>
</feature>
<dbReference type="EMBL" id="MCZK01000144">
    <property type="protein sequence ID" value="PMM66701.1"/>
    <property type="molecule type" value="Genomic_DNA"/>
</dbReference>
<reference evidence="8" key="1">
    <citation type="submission" date="2016-07" db="EMBL/GenBank/DDBJ databases">
        <title>Nontailed viruses are major unrecognized killers of bacteria in the ocean.</title>
        <authorList>
            <person name="Kauffman K."/>
            <person name="Hussain F."/>
            <person name="Yang J."/>
            <person name="Arevalo P."/>
            <person name="Brown J."/>
            <person name="Cutler M."/>
            <person name="Kelly L."/>
            <person name="Polz M.F."/>
        </authorList>
    </citation>
    <scope>NUCLEOTIDE SEQUENCE [LARGE SCALE GENOMIC DNA]</scope>
    <source>
        <strain evidence="8">10N.261.46.F8</strain>
    </source>
</reference>
<feature type="transmembrane region" description="Helical" evidence="6">
    <location>
        <begin position="179"/>
        <end position="196"/>
    </location>
</feature>
<dbReference type="GO" id="GO:0022857">
    <property type="term" value="F:transmembrane transporter activity"/>
    <property type="evidence" value="ECO:0007669"/>
    <property type="project" value="InterPro"/>
</dbReference>
<evidence type="ECO:0000313" key="8">
    <source>
        <dbReference type="Proteomes" id="UP000235406"/>
    </source>
</evidence>
<keyword evidence="3 6" id="KW-0812">Transmembrane</keyword>
<dbReference type="GO" id="GO:0005886">
    <property type="term" value="C:plasma membrane"/>
    <property type="evidence" value="ECO:0007669"/>
    <property type="project" value="UniProtKB-SubCell"/>
</dbReference>
<organism evidence="7 8">
    <name type="scientific">Vibrio lentus</name>
    <dbReference type="NCBI Taxonomy" id="136468"/>
    <lineage>
        <taxon>Bacteria</taxon>
        <taxon>Pseudomonadati</taxon>
        <taxon>Pseudomonadota</taxon>
        <taxon>Gammaproteobacteria</taxon>
        <taxon>Vibrionales</taxon>
        <taxon>Vibrionaceae</taxon>
        <taxon>Vibrio</taxon>
    </lineage>
</organism>
<evidence type="ECO:0000313" key="7">
    <source>
        <dbReference type="EMBL" id="PMM66701.1"/>
    </source>
</evidence>
<dbReference type="InterPro" id="IPR011701">
    <property type="entry name" value="MFS"/>
</dbReference>
<dbReference type="OrthoDB" id="4368225at2"/>
<gene>
    <name evidence="7" type="ORF">BCT49_11365</name>
</gene>
<keyword evidence="2" id="KW-1003">Cell membrane</keyword>
<feature type="transmembrane region" description="Helical" evidence="6">
    <location>
        <begin position="348"/>
        <end position="367"/>
    </location>
</feature>
<evidence type="ECO:0000256" key="4">
    <source>
        <dbReference type="ARBA" id="ARBA00022989"/>
    </source>
</evidence>
<evidence type="ECO:0000256" key="3">
    <source>
        <dbReference type="ARBA" id="ARBA00022692"/>
    </source>
</evidence>
<feature type="transmembrane region" description="Helical" evidence="6">
    <location>
        <begin position="48"/>
        <end position="71"/>
    </location>
</feature>
<keyword evidence="5 6" id="KW-0472">Membrane</keyword>
<protein>
    <submittedName>
        <fullName evidence="7">MFS transporter</fullName>
    </submittedName>
</protein>
<dbReference type="InterPro" id="IPR036259">
    <property type="entry name" value="MFS_trans_sf"/>
</dbReference>
<proteinExistence type="predicted"/>
<evidence type="ECO:0000256" key="5">
    <source>
        <dbReference type="ARBA" id="ARBA00023136"/>
    </source>
</evidence>
<comment type="caution">
    <text evidence="7">The sequence shown here is derived from an EMBL/GenBank/DDBJ whole genome shotgun (WGS) entry which is preliminary data.</text>
</comment>
<feature type="transmembrane region" description="Helical" evidence="6">
    <location>
        <begin position="373"/>
        <end position="395"/>
    </location>
</feature>
<dbReference type="PANTHER" id="PTHR23513:SF6">
    <property type="entry name" value="MAJOR FACILITATOR SUPERFAMILY ASSOCIATED DOMAIN-CONTAINING PROTEIN"/>
    <property type="match status" value="1"/>
</dbReference>
<feature type="transmembrane region" description="Helical" evidence="6">
    <location>
        <begin position="20"/>
        <end position="42"/>
    </location>
</feature>
<keyword evidence="4 6" id="KW-1133">Transmembrane helix</keyword>
<dbReference type="Pfam" id="PF07690">
    <property type="entry name" value="MFS_1"/>
    <property type="match status" value="1"/>
</dbReference>
<name>A0A2N7K0K2_9VIBR</name>
<sequence length="409" mass="44869">MIAEMSNTSMWRNRDYVRLLSAQIISLVGTGMSSVCLALLAYELSGDEAGMVLSIAFALKMLAYIGLAPIFGAIAHKLPKRQTLVALDLIRALLFVCLPFVTDVWEVYVLMFLINACSAGFTPMFQSTLPLVLVDKTQYAKALSFSRMAYDLEQIFSPMLTALLLSLIGFRQLFMLDAATFILSGVLILLCTLPNLKRVKESVNKTESPSAVQGLRNYLKKPKLRALWFAYLAAASASAMVLVNTVIYVHEVLHGDETQTALAMMVVGLGSMLMALRLPKWLESHSPQHFHWIGLVTICASFVLGSFTPGWIGFGLMCLAMGVGMSCIQTSAGLLITQTCEGEDTAPYFAAHFSLTHFWWLFCYLISGMSVKLFGMSTGYLIMGGLCVISCLMYASIRDASNQSHEGLS</sequence>
<evidence type="ECO:0000256" key="1">
    <source>
        <dbReference type="ARBA" id="ARBA00004651"/>
    </source>
</evidence>
<comment type="subcellular location">
    <subcellularLocation>
        <location evidence="1">Cell membrane</location>
        <topology evidence="1">Multi-pass membrane protein</topology>
    </subcellularLocation>
</comment>
<accession>A0A2N7K0K2</accession>
<dbReference type="PANTHER" id="PTHR23513">
    <property type="entry name" value="INTEGRAL MEMBRANE EFFLUX PROTEIN-RELATED"/>
    <property type="match status" value="1"/>
</dbReference>
<evidence type="ECO:0000256" key="2">
    <source>
        <dbReference type="ARBA" id="ARBA00022475"/>
    </source>
</evidence>
<dbReference type="Gene3D" id="1.20.1250.20">
    <property type="entry name" value="MFS general substrate transporter like domains"/>
    <property type="match status" value="1"/>
</dbReference>
<dbReference type="Proteomes" id="UP000235406">
    <property type="component" value="Unassembled WGS sequence"/>
</dbReference>
<feature type="transmembrane region" description="Helical" evidence="6">
    <location>
        <begin position="290"/>
        <end position="308"/>
    </location>
</feature>
<dbReference type="RefSeq" id="WP_102436651.1">
    <property type="nucleotide sequence ID" value="NZ_CAWNVI010000144.1"/>
</dbReference>